<gene>
    <name evidence="5" type="ORF">QVD17_27785</name>
</gene>
<dbReference type="InterPro" id="IPR057860">
    <property type="entry name" value="HEAT_RRP12_N"/>
</dbReference>
<dbReference type="Gene3D" id="1.25.10.10">
    <property type="entry name" value="Leucine-rich Repeat Variant"/>
    <property type="match status" value="1"/>
</dbReference>
<evidence type="ECO:0000313" key="6">
    <source>
        <dbReference type="Proteomes" id="UP001229421"/>
    </source>
</evidence>
<reference evidence="5" key="1">
    <citation type="journal article" date="2023" name="bioRxiv">
        <title>Improved chromosome-level genome assembly for marigold (Tagetes erecta).</title>
        <authorList>
            <person name="Jiang F."/>
            <person name="Yuan L."/>
            <person name="Wang S."/>
            <person name="Wang H."/>
            <person name="Xu D."/>
            <person name="Wang A."/>
            <person name="Fan W."/>
        </authorList>
    </citation>
    <scope>NUCLEOTIDE SEQUENCE</scope>
    <source>
        <strain evidence="5">WSJ</strain>
        <tissue evidence="5">Leaf</tissue>
    </source>
</reference>
<feature type="region of interest" description="Disordered" evidence="2">
    <location>
        <begin position="1132"/>
        <end position="1160"/>
    </location>
</feature>
<feature type="compositionally biased region" description="Basic residues" evidence="2">
    <location>
        <begin position="1188"/>
        <end position="1198"/>
    </location>
</feature>
<dbReference type="InterPro" id="IPR011989">
    <property type="entry name" value="ARM-like"/>
</dbReference>
<feature type="compositionally biased region" description="Basic residues" evidence="2">
    <location>
        <begin position="1102"/>
        <end position="1111"/>
    </location>
</feature>
<feature type="domain" description="RRP12 N-terminal HEAT" evidence="4">
    <location>
        <begin position="37"/>
        <end position="307"/>
    </location>
</feature>
<evidence type="ECO:0008006" key="7">
    <source>
        <dbReference type="Google" id="ProtNLM"/>
    </source>
</evidence>
<accession>A0AAD8K954</accession>
<organism evidence="5 6">
    <name type="scientific">Tagetes erecta</name>
    <name type="common">African marigold</name>
    <dbReference type="NCBI Taxonomy" id="13708"/>
    <lineage>
        <taxon>Eukaryota</taxon>
        <taxon>Viridiplantae</taxon>
        <taxon>Streptophyta</taxon>
        <taxon>Embryophyta</taxon>
        <taxon>Tracheophyta</taxon>
        <taxon>Spermatophyta</taxon>
        <taxon>Magnoliopsida</taxon>
        <taxon>eudicotyledons</taxon>
        <taxon>Gunneridae</taxon>
        <taxon>Pentapetalae</taxon>
        <taxon>asterids</taxon>
        <taxon>campanulids</taxon>
        <taxon>Asterales</taxon>
        <taxon>Asteraceae</taxon>
        <taxon>Asteroideae</taxon>
        <taxon>Heliantheae alliance</taxon>
        <taxon>Tageteae</taxon>
        <taxon>Tagetes</taxon>
    </lineage>
</organism>
<sequence length="1287" mass="143611">MGKKSSKHAEKQTTKPETNLKPFFFFFFFTNTIMDHDNQLDDTDFCNSILSRFSNSTDPQHHHLCSIIGDISQTLKDLNHPLTPLAYFGATCTSLNKLLSSDPKPPSHHIDALVTIISMLLPAISSAVVRKEAEYVSGLITRVVLANDVGDGVICSGLKCVSHLLIVGHRTSWDDVSHLFGVLIGFVADSRVKVRRQAHVCLRDVLQAFQETSVLSPASEAIASTFERFLLLAGGSNTNPNPKEGSRAQEVLYVLDSLKDILPLMSVKFSTKILNYFKSLLALHQSAATRRITDALYLLCLQSTVDVSPDALVDLLCSLATSVSSNEMSGDNLTFTARLLDVGMKKVFSLNRQSCVVKLPVVFSAFTDILASEHEEPLLVAMEALKSLIYTCIDESLIKQGVDQIRASGSVRKSAPTIIEKLCATVESLLDYSFAAVWDMSFQVVAAMFDKLGEFSSYFLKGALKSLEGIQKLPDEDFSYRKQLHDCMGVAVVALGPEAFLKFLPLNVEAQDPSDANVWLLPILKQNIVGARLSFFNESLLDSIRVLKLKSAKFEQEGRIHSARSVDGLVYSLWSLLPSFCNYPVDTAESFKDLESELRHSLREESEFRGVVCSSLQILIQQNKRILEGETEASAKDNVSQQQAVSRYTSQVAACNLDVLRSTARGILSTLSGIFMKSSKDDGGSLQITIREFASIADKSVVSSLFKSTMKKLLKVTQEAGKIQNTKGSSSMEIDNSSNETSLSLSRAKLYDLAVALLPGLGTEEVDLLFDAVKPALKDTESLIQKKAYKVLSTILESDDSFIARKFEDLLMQMFEVMHSCHFSAKRHRLDCLYYLLAHVSKDKSEQMKREVVASFLTEIVLGLKESNKKTRNRAYEIIVQIGHACVDEDKGGNKENLYNFFNMVAGGLAGETPHMISATVKGIARLTYEFNDLLSNAFIVLPSTFLLLQRKSKEINKASLGFLKVLVAKSQTEGLQTHMRGMVEALLSWQSSNKNHFKAKVKQLLEMLIKKCGLEAVKEVMPEEHMKLLTNIRKINERKERKHSANTEETKSRLSKATTSRLSRWNHTKIFSDLGDEETENGNFEDMTYSGRQSMLNSKKSSLKSKRTKKRLAEDSYEQLDDEPLDLLDREKTRSSLRSSDSLKRKLQSDDEPEIDADGRLIITEDDRSFKKEITATGSDSDVRSVASRKKEKRRKTSQSGWAYTGSDYTSKKAGGDLKRKGKFEPYAYWPLDRKMVSRRPEQRAVARKGMSSVVKRLEGQTVSNALAMKGLKVKRSKNKNHKKHG</sequence>
<dbReference type="SUPFAM" id="SSF48371">
    <property type="entry name" value="ARM repeat"/>
    <property type="match status" value="1"/>
</dbReference>
<dbReference type="InterPro" id="IPR016024">
    <property type="entry name" value="ARM-type_fold"/>
</dbReference>
<feature type="compositionally biased region" description="Basic and acidic residues" evidence="2">
    <location>
        <begin position="1038"/>
        <end position="1053"/>
    </location>
</feature>
<feature type="region of interest" description="Disordered" evidence="2">
    <location>
        <begin position="1038"/>
        <end position="1061"/>
    </location>
</feature>
<dbReference type="InterPro" id="IPR012978">
    <property type="entry name" value="HEAT_RRP12"/>
</dbReference>
<evidence type="ECO:0000259" key="3">
    <source>
        <dbReference type="Pfam" id="PF08161"/>
    </source>
</evidence>
<proteinExistence type="inferred from homology"/>
<comment type="similarity">
    <text evidence="1">Belongs to the RRP12 family.</text>
</comment>
<dbReference type="Proteomes" id="UP001229421">
    <property type="component" value="Unassembled WGS sequence"/>
</dbReference>
<protein>
    <recommendedName>
        <fullName evidence="7">RRP12-like protein</fullName>
    </recommendedName>
</protein>
<dbReference type="PANTHER" id="PTHR48445:SF1">
    <property type="entry name" value="OS02G0782100 PROTEIN"/>
    <property type="match status" value="1"/>
</dbReference>
<evidence type="ECO:0000256" key="2">
    <source>
        <dbReference type="SAM" id="MobiDB-lite"/>
    </source>
</evidence>
<name>A0AAD8K954_TARER</name>
<dbReference type="Pfam" id="PF08161">
    <property type="entry name" value="RRP12_HEAT"/>
    <property type="match status" value="1"/>
</dbReference>
<dbReference type="PANTHER" id="PTHR48445">
    <property type="entry name" value="OS02G0782100 PROTEIN"/>
    <property type="match status" value="1"/>
</dbReference>
<dbReference type="EMBL" id="JAUHHV010000007">
    <property type="protein sequence ID" value="KAK1418640.1"/>
    <property type="molecule type" value="Genomic_DNA"/>
</dbReference>
<keyword evidence="6" id="KW-1185">Reference proteome</keyword>
<feature type="domain" description="RRP12 HEAT" evidence="3">
    <location>
        <begin position="372"/>
        <end position="677"/>
    </location>
</feature>
<evidence type="ECO:0000256" key="1">
    <source>
        <dbReference type="ARBA" id="ARBA00007690"/>
    </source>
</evidence>
<dbReference type="Pfam" id="PF25772">
    <property type="entry name" value="HEAT_RRP12_N"/>
    <property type="match status" value="1"/>
</dbReference>
<evidence type="ECO:0000313" key="5">
    <source>
        <dbReference type="EMBL" id="KAK1418640.1"/>
    </source>
</evidence>
<evidence type="ECO:0000259" key="4">
    <source>
        <dbReference type="Pfam" id="PF25772"/>
    </source>
</evidence>
<comment type="caution">
    <text evidence="5">The sequence shown here is derived from an EMBL/GenBank/DDBJ whole genome shotgun (WGS) entry which is preliminary data.</text>
</comment>
<feature type="region of interest" description="Disordered" evidence="2">
    <location>
        <begin position="1093"/>
        <end position="1119"/>
    </location>
</feature>
<feature type="region of interest" description="Disordered" evidence="2">
    <location>
        <begin position="1176"/>
        <end position="1218"/>
    </location>
</feature>